<evidence type="ECO:0000313" key="18">
    <source>
        <dbReference type="Proteomes" id="UP000634530"/>
    </source>
</evidence>
<feature type="domain" description="Type II secretion system protein GspF" evidence="16">
    <location>
        <begin position="268"/>
        <end position="390"/>
    </location>
</feature>
<evidence type="ECO:0000256" key="13">
    <source>
        <dbReference type="ARBA" id="ARBA00030750"/>
    </source>
</evidence>
<keyword evidence="7 14" id="KW-0812">Transmembrane</keyword>
<dbReference type="GO" id="GO:0015627">
    <property type="term" value="C:type II protein secretion system complex"/>
    <property type="evidence" value="ECO:0007669"/>
    <property type="project" value="InterPro"/>
</dbReference>
<feature type="transmembrane region" description="Helical" evidence="15">
    <location>
        <begin position="218"/>
        <end position="237"/>
    </location>
</feature>
<dbReference type="Pfam" id="PF00482">
    <property type="entry name" value="T2SSF"/>
    <property type="match status" value="2"/>
</dbReference>
<sequence>MPTFDYQARDARGRLCRGQQQAESARHARQLLRERGLLPSMLRPVRERSGRAGAGGLGAAELALLTLQLSTLVQAGLPLEEALRALAAQSRKRRTANLLAAVRDRVMEGYTLSSALAGFPRAFPELFRASIAAGERSGHLGQVLEQLAHYTEARQQARQKIQLALVYPLVLLLASLGIVGFLLGFVVPDVVRIFTDSGRELPLLTRGLIALSDGLRDYFWLLLPGLLGLLLVLRGAWRQPVLRLRWHAWLLRVPLAGGVLGAVEAARFASTLAILGRSAVPLVDALEISAAVIGNLAIRGRMLEVARSVREGGSLTRALEQGGDIPPLMLHMIASGERAGELDSMLARAAEQQEKSLAARIALVVSLFEPAMLVAMGGIVLLIVMAILLPILSLNQTVN</sequence>
<protein>
    <recommendedName>
        <fullName evidence="13">General secretion pathway protein F</fullName>
    </recommendedName>
</protein>
<dbReference type="GO" id="GO:0005886">
    <property type="term" value="C:plasma membrane"/>
    <property type="evidence" value="ECO:0007669"/>
    <property type="project" value="UniProtKB-SubCell"/>
</dbReference>
<keyword evidence="9" id="KW-0106">Calcium</keyword>
<dbReference type="InterPro" id="IPR001992">
    <property type="entry name" value="T2SS_GspF/T4SS_PilC_CS"/>
</dbReference>
<feature type="domain" description="Type II secretion system protein GspF" evidence="16">
    <location>
        <begin position="66"/>
        <end position="188"/>
    </location>
</feature>
<dbReference type="GO" id="GO:0015628">
    <property type="term" value="P:protein secretion by the type II secretion system"/>
    <property type="evidence" value="ECO:0007669"/>
    <property type="project" value="InterPro"/>
</dbReference>
<evidence type="ECO:0000256" key="1">
    <source>
        <dbReference type="ARBA" id="ARBA00002684"/>
    </source>
</evidence>
<dbReference type="InterPro" id="IPR003004">
    <property type="entry name" value="GspF/PilC"/>
</dbReference>
<dbReference type="AlphaFoldDB" id="A0A9E6TT83"/>
<dbReference type="NCBIfam" id="TIGR02120">
    <property type="entry name" value="GspF"/>
    <property type="match status" value="1"/>
</dbReference>
<keyword evidence="11 15" id="KW-1133">Transmembrane helix</keyword>
<comment type="subcellular location">
    <subcellularLocation>
        <location evidence="2 14">Cell inner membrane</location>
        <topology evidence="2 14">Multi-pass membrane protein</topology>
    </subcellularLocation>
</comment>
<dbReference type="Gene3D" id="1.20.81.30">
    <property type="entry name" value="Type II secretion system (T2SS), domain F"/>
    <property type="match status" value="2"/>
</dbReference>
<organism evidence="17 18">
    <name type="scientific">Pseudomonas vanderleydeniana</name>
    <dbReference type="NCBI Taxonomy" id="2745495"/>
    <lineage>
        <taxon>Bacteria</taxon>
        <taxon>Pseudomonadati</taxon>
        <taxon>Pseudomonadota</taxon>
        <taxon>Gammaproteobacteria</taxon>
        <taxon>Pseudomonadales</taxon>
        <taxon>Pseudomonadaceae</taxon>
        <taxon>Pseudomonas</taxon>
    </lineage>
</organism>
<comment type="similarity">
    <text evidence="3 14">Belongs to the GSP F family.</text>
</comment>
<feature type="transmembrane region" description="Helical" evidence="15">
    <location>
        <begin position="249"/>
        <end position="268"/>
    </location>
</feature>
<evidence type="ECO:0000256" key="2">
    <source>
        <dbReference type="ARBA" id="ARBA00004429"/>
    </source>
</evidence>
<dbReference type="InterPro" id="IPR042094">
    <property type="entry name" value="T2SS_GspF_sf"/>
</dbReference>
<evidence type="ECO:0000256" key="5">
    <source>
        <dbReference type="ARBA" id="ARBA00022475"/>
    </source>
</evidence>
<name>A0A9E6TT83_9PSED</name>
<keyword evidence="8" id="KW-0479">Metal-binding</keyword>
<keyword evidence="6" id="KW-0997">Cell inner membrane</keyword>
<evidence type="ECO:0000256" key="3">
    <source>
        <dbReference type="ARBA" id="ARBA00005745"/>
    </source>
</evidence>
<evidence type="ECO:0000256" key="8">
    <source>
        <dbReference type="ARBA" id="ARBA00022723"/>
    </source>
</evidence>
<dbReference type="EMBL" id="CP077093">
    <property type="protein sequence ID" value="QXI28965.1"/>
    <property type="molecule type" value="Genomic_DNA"/>
</dbReference>
<evidence type="ECO:0000256" key="9">
    <source>
        <dbReference type="ARBA" id="ARBA00022837"/>
    </source>
</evidence>
<gene>
    <name evidence="17" type="primary">gspF</name>
    <name evidence="17" type="ORF">HU752_003095</name>
</gene>
<keyword evidence="12 15" id="KW-0472">Membrane</keyword>
<evidence type="ECO:0000256" key="7">
    <source>
        <dbReference type="ARBA" id="ARBA00022692"/>
    </source>
</evidence>
<dbReference type="KEGG" id="pvw:HU752_003095"/>
<accession>A0A9E6TT83</accession>
<dbReference type="PROSITE" id="PS00874">
    <property type="entry name" value="T2SP_F"/>
    <property type="match status" value="1"/>
</dbReference>
<keyword evidence="5" id="KW-1003">Cell membrane</keyword>
<comment type="function">
    <text evidence="1">Component of the type II secretion system inner membrane complex required for the energy-dependent secretion of extracellular factors such as proteases and toxins from the periplasm.</text>
</comment>
<keyword evidence="4 14" id="KW-0813">Transport</keyword>
<evidence type="ECO:0000256" key="4">
    <source>
        <dbReference type="ARBA" id="ARBA00022448"/>
    </source>
</evidence>
<dbReference type="InterPro" id="IPR011850">
    <property type="entry name" value="T2SS_GspF"/>
</dbReference>
<evidence type="ECO:0000256" key="11">
    <source>
        <dbReference type="ARBA" id="ARBA00022989"/>
    </source>
</evidence>
<reference evidence="17 18" key="2">
    <citation type="journal article" date="2021" name="Microorganisms">
        <title>The Ever-Expanding Pseudomonas Genus: Description of 43 New Species and Partition of the Pseudomonas putida Group.</title>
        <authorList>
            <person name="Girard L."/>
            <person name="Lood C."/>
            <person name="Hofte M."/>
            <person name="Vandamme P."/>
            <person name="Rokni-Zadeh H."/>
            <person name="van Noort V."/>
            <person name="Lavigne R."/>
            <person name="De Mot R."/>
        </authorList>
    </citation>
    <scope>NUCLEOTIDE SEQUENCE [LARGE SCALE GENOMIC DNA]</scope>
    <source>
        <strain evidence="17 18">RW8P3</strain>
    </source>
</reference>
<evidence type="ECO:0000256" key="6">
    <source>
        <dbReference type="ARBA" id="ARBA00022519"/>
    </source>
</evidence>
<evidence type="ECO:0000256" key="15">
    <source>
        <dbReference type="SAM" id="Phobius"/>
    </source>
</evidence>
<feature type="transmembrane region" description="Helical" evidence="15">
    <location>
        <begin position="361"/>
        <end position="392"/>
    </location>
</feature>
<dbReference type="RefSeq" id="WP_186688877.1">
    <property type="nucleotide sequence ID" value="NZ_CP077093.1"/>
</dbReference>
<feature type="transmembrane region" description="Helical" evidence="15">
    <location>
        <begin position="164"/>
        <end position="187"/>
    </location>
</feature>
<keyword evidence="18" id="KW-1185">Reference proteome</keyword>
<dbReference type="FunFam" id="1.20.81.30:FF:000001">
    <property type="entry name" value="Type II secretion system protein F"/>
    <property type="match status" value="2"/>
</dbReference>
<dbReference type="PANTHER" id="PTHR30012:SF0">
    <property type="entry name" value="TYPE II SECRETION SYSTEM PROTEIN F-RELATED"/>
    <property type="match status" value="1"/>
</dbReference>
<evidence type="ECO:0000256" key="10">
    <source>
        <dbReference type="ARBA" id="ARBA00022927"/>
    </source>
</evidence>
<dbReference type="InterPro" id="IPR018076">
    <property type="entry name" value="T2SS_GspF_dom"/>
</dbReference>
<evidence type="ECO:0000259" key="16">
    <source>
        <dbReference type="Pfam" id="PF00482"/>
    </source>
</evidence>
<dbReference type="PRINTS" id="PR00812">
    <property type="entry name" value="BCTERIALGSPF"/>
</dbReference>
<proteinExistence type="inferred from homology"/>
<evidence type="ECO:0000256" key="14">
    <source>
        <dbReference type="RuleBase" id="RU003923"/>
    </source>
</evidence>
<keyword evidence="10" id="KW-0653">Protein transport</keyword>
<evidence type="ECO:0000256" key="12">
    <source>
        <dbReference type="ARBA" id="ARBA00023136"/>
    </source>
</evidence>
<evidence type="ECO:0000313" key="17">
    <source>
        <dbReference type="EMBL" id="QXI28965.1"/>
    </source>
</evidence>
<dbReference type="GO" id="GO:0046872">
    <property type="term" value="F:metal ion binding"/>
    <property type="evidence" value="ECO:0007669"/>
    <property type="project" value="UniProtKB-KW"/>
</dbReference>
<reference evidence="17 18" key="1">
    <citation type="journal article" date="2020" name="Microorganisms">
        <title>Reliable Identification of Environmental Pseudomonas Isolates Using the rpoD Gene.</title>
        <authorList>
            <consortium name="The Broad Institute Genome Sequencing Platform"/>
            <person name="Girard L."/>
            <person name="Lood C."/>
            <person name="Rokni-Zadeh H."/>
            <person name="van Noort V."/>
            <person name="Lavigne R."/>
            <person name="De Mot R."/>
        </authorList>
    </citation>
    <scope>NUCLEOTIDE SEQUENCE [LARGE SCALE GENOMIC DNA]</scope>
    <source>
        <strain evidence="17 18">RW8P3</strain>
    </source>
</reference>
<dbReference type="PANTHER" id="PTHR30012">
    <property type="entry name" value="GENERAL SECRETION PATHWAY PROTEIN"/>
    <property type="match status" value="1"/>
</dbReference>
<dbReference type="Proteomes" id="UP000634530">
    <property type="component" value="Chromosome"/>
</dbReference>